<name>A0A368QU07_SETIT</name>
<proteinExistence type="predicted"/>
<organism evidence="2">
    <name type="scientific">Setaria italica</name>
    <name type="common">Foxtail millet</name>
    <name type="synonym">Panicum italicum</name>
    <dbReference type="NCBI Taxonomy" id="4555"/>
    <lineage>
        <taxon>Eukaryota</taxon>
        <taxon>Viridiplantae</taxon>
        <taxon>Streptophyta</taxon>
        <taxon>Embryophyta</taxon>
        <taxon>Tracheophyta</taxon>
        <taxon>Spermatophyta</taxon>
        <taxon>Magnoliopsida</taxon>
        <taxon>Liliopsida</taxon>
        <taxon>Poales</taxon>
        <taxon>Poaceae</taxon>
        <taxon>PACMAD clade</taxon>
        <taxon>Panicoideae</taxon>
        <taxon>Panicodae</taxon>
        <taxon>Paniceae</taxon>
        <taxon>Cenchrinae</taxon>
        <taxon>Setaria</taxon>
    </lineage>
</organism>
<accession>A0A368QU07</accession>
<dbReference type="AlphaFoldDB" id="A0A368QU07"/>
<reference evidence="2" key="1">
    <citation type="journal article" date="2012" name="Nat. Biotechnol.">
        <title>Reference genome sequence of the model plant Setaria.</title>
        <authorList>
            <person name="Bennetzen J.L."/>
            <person name="Schmutz J."/>
            <person name="Wang H."/>
            <person name="Percifield R."/>
            <person name="Hawkins J."/>
            <person name="Pontaroli A.C."/>
            <person name="Estep M."/>
            <person name="Feng L."/>
            <person name="Vaughn J.N."/>
            <person name="Grimwood J."/>
            <person name="Jenkins J."/>
            <person name="Barry K."/>
            <person name="Lindquist E."/>
            <person name="Hellsten U."/>
            <person name="Deshpande S."/>
            <person name="Wang X."/>
            <person name="Wu X."/>
            <person name="Mitros T."/>
            <person name="Triplett J."/>
            <person name="Yang X."/>
            <person name="Ye C.Y."/>
            <person name="Mauro-Herrera M."/>
            <person name="Wang L."/>
            <person name="Li P."/>
            <person name="Sharma M."/>
            <person name="Sharma R."/>
            <person name="Ronald P.C."/>
            <person name="Panaud O."/>
            <person name="Kellogg E.A."/>
            <person name="Brutnell T.P."/>
            <person name="Doust A.N."/>
            <person name="Tuskan G.A."/>
            <person name="Rokhsar D."/>
            <person name="Devos K.M."/>
        </authorList>
    </citation>
    <scope>NUCLEOTIDE SEQUENCE [LARGE SCALE GENOMIC DNA]</scope>
    <source>
        <strain evidence="2">Yugu1</strain>
    </source>
</reference>
<evidence type="ECO:0000313" key="2">
    <source>
        <dbReference type="EMBL" id="RCV21449.1"/>
    </source>
</evidence>
<reference evidence="2" key="2">
    <citation type="submission" date="2015-07" db="EMBL/GenBank/DDBJ databases">
        <authorList>
            <person name="Noorani M."/>
        </authorList>
    </citation>
    <scope>NUCLEOTIDE SEQUENCE</scope>
    <source>
        <strain evidence="2">Yugu1</strain>
    </source>
</reference>
<protein>
    <submittedName>
        <fullName evidence="2">Uncharacterized protein</fullName>
    </submittedName>
</protein>
<sequence>MTYLRGFVGDKLIAWHNLVAKIVPYQLSYGRDIFTWDIHSYGYFIVRSTYQYLINQGSPFTNKFIWKPKDSPYSYWVDPTEVNNSYAWKLVNMHKKKRKIIDFYGGLLHLCGIFGVLITTCKALEVIALDTFSKNGWKRNNRLFF</sequence>
<keyword evidence="1" id="KW-0472">Membrane</keyword>
<evidence type="ECO:0000256" key="1">
    <source>
        <dbReference type="SAM" id="Phobius"/>
    </source>
</evidence>
<feature type="transmembrane region" description="Helical" evidence="1">
    <location>
        <begin position="103"/>
        <end position="129"/>
    </location>
</feature>
<keyword evidence="1" id="KW-1133">Transmembrane helix</keyword>
<keyword evidence="1" id="KW-0812">Transmembrane</keyword>
<gene>
    <name evidence="2" type="ORF">SETIT_4G140400v2</name>
</gene>
<dbReference type="EMBL" id="CM003531">
    <property type="protein sequence ID" value="RCV21449.1"/>
    <property type="molecule type" value="Genomic_DNA"/>
</dbReference>